<evidence type="ECO:0000313" key="3">
    <source>
        <dbReference type="Proteomes" id="UP000620559"/>
    </source>
</evidence>
<comment type="caution">
    <text evidence="2">The sequence shown here is derived from an EMBL/GenBank/DDBJ whole genome shotgun (WGS) entry which is preliminary data.</text>
</comment>
<dbReference type="PANTHER" id="PTHR45947">
    <property type="entry name" value="SULFOQUINOVOSYL TRANSFERASE SQD2"/>
    <property type="match status" value="1"/>
</dbReference>
<dbReference type="EMBL" id="JADEWL010000030">
    <property type="protein sequence ID" value="MBE9213308.1"/>
    <property type="molecule type" value="Genomic_DNA"/>
</dbReference>
<dbReference type="GO" id="GO:0016757">
    <property type="term" value="F:glycosyltransferase activity"/>
    <property type="evidence" value="ECO:0007669"/>
    <property type="project" value="InterPro"/>
</dbReference>
<feature type="domain" description="Glycosyl transferase family 1" evidence="1">
    <location>
        <begin position="217"/>
        <end position="376"/>
    </location>
</feature>
<dbReference type="Proteomes" id="UP000620559">
    <property type="component" value="Unassembled WGS sequence"/>
</dbReference>
<dbReference type="Pfam" id="PF00534">
    <property type="entry name" value="Glycos_transf_1"/>
    <property type="match status" value="1"/>
</dbReference>
<dbReference type="PANTHER" id="PTHR45947:SF15">
    <property type="entry name" value="TEICHURONIC ACID BIOSYNTHESIS GLYCOSYLTRANSFERASE TUAC-RELATED"/>
    <property type="match status" value="1"/>
</dbReference>
<evidence type="ECO:0000313" key="2">
    <source>
        <dbReference type="EMBL" id="MBE9213308.1"/>
    </source>
</evidence>
<dbReference type="Gene3D" id="3.40.50.2000">
    <property type="entry name" value="Glycogen Phosphorylase B"/>
    <property type="match status" value="2"/>
</dbReference>
<dbReference type="CDD" id="cd03801">
    <property type="entry name" value="GT4_PimA-like"/>
    <property type="match status" value="1"/>
</dbReference>
<dbReference type="SUPFAM" id="SSF53756">
    <property type="entry name" value="UDP-Glycosyltransferase/glycogen phosphorylase"/>
    <property type="match status" value="1"/>
</dbReference>
<organism evidence="2 3">
    <name type="scientific">Plectonema cf. radiosum LEGE 06105</name>
    <dbReference type="NCBI Taxonomy" id="945769"/>
    <lineage>
        <taxon>Bacteria</taxon>
        <taxon>Bacillati</taxon>
        <taxon>Cyanobacteriota</taxon>
        <taxon>Cyanophyceae</taxon>
        <taxon>Oscillatoriophycideae</taxon>
        <taxon>Oscillatoriales</taxon>
        <taxon>Microcoleaceae</taxon>
        <taxon>Plectonema</taxon>
    </lineage>
</organism>
<gene>
    <name evidence="2" type="ORF">IQ247_11610</name>
</gene>
<sequence length="401" mass="45069">MRIAYLTGEYPRATDTFIQREVAALRHQGVEVHTFSVRPTGEEHMVGEEQKQERNQTFYILPPRPFKLARSHLNLLLSSPNRYLAALKLAWSTRLHGWRGNLYQLFYFLEAGILAQEIKQRQIPHLHNHFGDSSCTVAMLAAELAGFSYSFTLHGPYIFFQPYYWRLDEKINRALFVSCISNYCRSQGMIFAPIDKWNQMHIVHCGIDPALFKLVSHQKKGKRLLYVGRLAAVKGLPILLQSLVSLKQQHPDVILTVVGDGSDRTSLEQITTNLGLRSNVNFVGYKSQAEVRKYFEETDVFVLSSFAEGVPVVLMEAMAAGVPVVATQIAGVSELVENGVSGYIVPAGDKISLANCIDKLLKDGELRAKFGTAGRNKVETEFNINLEAEKLYEIMSKAVDS</sequence>
<dbReference type="InterPro" id="IPR001296">
    <property type="entry name" value="Glyco_trans_1"/>
</dbReference>
<accession>A0A8J7FBQ1</accession>
<dbReference type="RefSeq" id="WP_193920100.1">
    <property type="nucleotide sequence ID" value="NZ_JADEWL010000030.1"/>
</dbReference>
<protein>
    <submittedName>
        <fullName evidence="2">Glycosyltransferase family 4 protein</fullName>
    </submittedName>
</protein>
<keyword evidence="3" id="KW-1185">Reference proteome</keyword>
<evidence type="ECO:0000259" key="1">
    <source>
        <dbReference type="Pfam" id="PF00534"/>
    </source>
</evidence>
<dbReference type="InterPro" id="IPR050194">
    <property type="entry name" value="Glycosyltransferase_grp1"/>
</dbReference>
<dbReference type="AlphaFoldDB" id="A0A8J7FBQ1"/>
<reference evidence="2" key="1">
    <citation type="submission" date="2020-10" db="EMBL/GenBank/DDBJ databases">
        <authorList>
            <person name="Castelo-Branco R."/>
            <person name="Eusebio N."/>
            <person name="Adriana R."/>
            <person name="Vieira A."/>
            <person name="Brugerolle De Fraissinette N."/>
            <person name="Rezende De Castro R."/>
            <person name="Schneider M.P."/>
            <person name="Vasconcelos V."/>
            <person name="Leao P.N."/>
        </authorList>
    </citation>
    <scope>NUCLEOTIDE SEQUENCE</scope>
    <source>
        <strain evidence="2">LEGE 06105</strain>
    </source>
</reference>
<proteinExistence type="predicted"/>
<name>A0A8J7FBQ1_9CYAN</name>